<dbReference type="PANTHER" id="PTHR34819:SF5">
    <property type="entry name" value="CONSERVED REPEAT DOMAIN PROTEIN"/>
    <property type="match status" value="1"/>
</dbReference>
<sequence>MLFKTVKLLRWVPAFARRASVFAALALGALPPVHAAAAPPGTTINNQATLAYTVSGSSQPSANSSNVVAIQVPAELDRIGIAKAASVPLMNTSTNGASDGTATVRFSLRVRNYSSVPVYRLSVTDLMEGSGSTQFGTYTAAAAPGTGQYTVVAGSVALSQVQGSGTSVSLNPSFTGQANTAELLQSGGVLAVNGEFTVQFDVRYSVTGRTGQLLNSAQARAALSPNADLTVSDQSTDGSNPDANGDGDPTNDTAATPVPTQLPALAVNKSVTASRTTSTAGVYEIDYAISVSNVGNASAPNVHVMDSLDCAYGVGRSDSSVASWQLLKPPVSQSGVLSPVSSFTGQGPANCPDSNANPQTYPAGSSVNLVDGSRSLAPGQSETLSFTVKVTLKPDAISGGALLSNQAWAVGTPSAALDPTGSTPLTVAFGSTDVILQVTQPQLTSLTLEKTGSTKQAEMGDFIDFMLNLANNGATTLTDIRLQDQLPRGFSYVPGTARGGFIAAGAAGSTASLKALPDPQGGRGPLLNFVAPASAQLVPKGQWVVRYRVRVVPGVPSNGEAINQAQGFASTDSTVVLASNRNRQVSSTRVQGASNVASWRVKVAGGVMGDAAFAFGKVFLDCNRDGVQSDSELGIPGVRLMLEDGTSVVTDAEGKWSLYGLRPVTHALKVDLTTLPEGAHLAAFSNRHAGAGDSQFLDLKNGEWHKANFAVDNCSNQAMVDEVKARRKAIAAQPAMDGQLSNPRGRFDPKGQATLQTDPRAMPASGDIGSDGSVRGNIAVARPLIDLPNGGPGQSATALATTQSQAFSPVFKPLQPSLPSNPLPGADDPEAVDALSAPAAPPLEDALSGLDNSLGFVGLQPGQTLTTAMINIRLKGPLPGQIKLKVNGEPVDDKRIGKRVTLAARDLRALEYIGIPLRGGENGLEAEASDDFGNVRERVRIQLVAPGEPTQIELTLPQTAPADGKTPIKVKVRITDSAGLPIHTRLPITLDSNSGRWNMPDLSPSEPGWQAFVQGDGTEFELIPPAAPGDGRVRVFHNKLVREARIAYLPDLRPLTGIGVVEGVFDLSSRGSIALGSPQRSAFESELNSFSTTSGNGHMAARTAFYFKGTILGSYLLSTAYDSDKPKNTSMFRDIQPDQFYPVYGDSSIKSFDAQSTGKLYVRIDKNRSFLLYGDFVTTSSPEVRQLSQINRSVSGLRHRYEDKDLRIDSYLSRDTLTQQIQEFPANGTSGPFVLQGLGDMVINSETVEVLVRDRNQLQTVLKTTQLTRFVDYTIEPLSKTLLFTAPVRSLDPDLNPQSIRVSYSVDSGGTPFWVAGTDAQFKVNDQLQLGAVAATDRNPTATRSLAAATALARLDEATTLSSEVVKTQSDAKGNGQAGRIELRRQDDQLKLVAQVNSASTQFDNPNATTPAGQTSASLRMELRLDPSTQLKAEGVYNHNGIGSQGSDTHGASVAVQRRLSDTVTAEVGVRTGQQSGPNAGSFNYGTVSSPTGPSMSQTGVSSVNQNFTSVRGRLTSKVPEVPQAEVFVEAEQGITDGERHALTVGGNYQITDQARLYGRYALVSNLYNNQYDANTTQQNNVGLIGVETAYMEGGRLFNEYRMVDTIDGRGAQAVLGVRNMLKLTDHLRGTAGLEHTGALGGVPGLGSTAVTGGLEYTLENQLRASTTVELRHGTDANSALNTLGLALKLDADWSLLARSVVSSNNSRAVGGATQLLQRQQIGFAYRPVDQDLWNAIGRYEHRLQNIGVANAGSSLTLPGSTRTESQIISLQANVQPERSTILSARYALKWARSGSDGISTSGITQLLLGRITRDLNASWDLGLQAGLTLANGTSTNQTILGLEAGYQLMPNLWMSGGYNFMGIKDPDLGGSAFTAKGPYVRMRFKFDENTISPRDKKF</sequence>
<evidence type="ECO:0000313" key="5">
    <source>
        <dbReference type="Proteomes" id="UP001528672"/>
    </source>
</evidence>
<dbReference type="InterPro" id="IPR047589">
    <property type="entry name" value="DUF11_rpt"/>
</dbReference>
<dbReference type="InterPro" id="IPR001434">
    <property type="entry name" value="OmcB-like_DUF11"/>
</dbReference>
<proteinExistence type="predicted"/>
<evidence type="ECO:0000256" key="1">
    <source>
        <dbReference type="SAM" id="MobiDB-lite"/>
    </source>
</evidence>
<dbReference type="NCBIfam" id="TIGR01451">
    <property type="entry name" value="B_ant_repeat"/>
    <property type="match status" value="1"/>
</dbReference>
<accession>A0ABT5MIT8</accession>
<feature type="compositionally biased region" description="Polar residues" evidence="1">
    <location>
        <begin position="227"/>
        <end position="242"/>
    </location>
</feature>
<keyword evidence="2" id="KW-0732">Signal</keyword>
<evidence type="ECO:0000256" key="2">
    <source>
        <dbReference type="SAM" id="SignalP"/>
    </source>
</evidence>
<reference evidence="4 5" key="1">
    <citation type="submission" date="2023-02" db="EMBL/GenBank/DDBJ databases">
        <title>Bacterial whole genome sequence for Curvibacter sp. HBC28.</title>
        <authorList>
            <person name="Le V."/>
            <person name="Ko S.-R."/>
            <person name="Ahn C.-Y."/>
            <person name="Oh H.-M."/>
        </authorList>
    </citation>
    <scope>NUCLEOTIDE SEQUENCE [LARGE SCALE GENOMIC DNA]</scope>
    <source>
        <strain evidence="4 5">HBC28</strain>
    </source>
</reference>
<dbReference type="InterPro" id="IPR013783">
    <property type="entry name" value="Ig-like_fold"/>
</dbReference>
<dbReference type="Pfam" id="PF01345">
    <property type="entry name" value="DUF11"/>
    <property type="match status" value="1"/>
</dbReference>
<feature type="compositionally biased region" description="Low complexity" evidence="1">
    <location>
        <begin position="810"/>
        <end position="824"/>
    </location>
</feature>
<feature type="region of interest" description="Disordered" evidence="1">
    <location>
        <begin position="810"/>
        <end position="833"/>
    </location>
</feature>
<feature type="region of interest" description="Disordered" evidence="1">
    <location>
        <begin position="733"/>
        <end position="772"/>
    </location>
</feature>
<keyword evidence="5" id="KW-1185">Reference proteome</keyword>
<dbReference type="Gene3D" id="2.60.40.10">
    <property type="entry name" value="Immunoglobulins"/>
    <property type="match status" value="1"/>
</dbReference>
<dbReference type="PANTHER" id="PTHR34819">
    <property type="entry name" value="LARGE CYSTEINE-RICH PERIPLASMIC PROTEIN OMCB"/>
    <property type="match status" value="1"/>
</dbReference>
<evidence type="ECO:0000259" key="3">
    <source>
        <dbReference type="Pfam" id="PF01345"/>
    </source>
</evidence>
<comment type="caution">
    <text evidence="4">The sequence shown here is derived from an EMBL/GenBank/DDBJ whole genome shotgun (WGS) entry which is preliminary data.</text>
</comment>
<feature type="chain" id="PRO_5045722166" description="DUF11 domain-containing protein" evidence="2">
    <location>
        <begin position="36"/>
        <end position="1899"/>
    </location>
</feature>
<dbReference type="EMBL" id="JAQSIO010000005">
    <property type="protein sequence ID" value="MDD0815804.1"/>
    <property type="molecule type" value="Genomic_DNA"/>
</dbReference>
<organism evidence="4 5">
    <name type="scientific">Curvibacter microcysteis</name>
    <dbReference type="NCBI Taxonomy" id="3026419"/>
    <lineage>
        <taxon>Bacteria</taxon>
        <taxon>Pseudomonadati</taxon>
        <taxon>Pseudomonadota</taxon>
        <taxon>Betaproteobacteria</taxon>
        <taxon>Burkholderiales</taxon>
        <taxon>Comamonadaceae</taxon>
        <taxon>Curvibacter</taxon>
    </lineage>
</organism>
<evidence type="ECO:0000313" key="4">
    <source>
        <dbReference type="EMBL" id="MDD0815804.1"/>
    </source>
</evidence>
<dbReference type="Proteomes" id="UP001528672">
    <property type="component" value="Unassembled WGS sequence"/>
</dbReference>
<gene>
    <name evidence="4" type="ORF">PSQ39_14295</name>
</gene>
<feature type="region of interest" description="Disordered" evidence="1">
    <location>
        <begin position="225"/>
        <end position="260"/>
    </location>
</feature>
<feature type="signal peptide" evidence="2">
    <location>
        <begin position="1"/>
        <end position="35"/>
    </location>
</feature>
<protein>
    <recommendedName>
        <fullName evidence="3">DUF11 domain-containing protein</fullName>
    </recommendedName>
</protein>
<feature type="domain" description="DUF11" evidence="3">
    <location>
        <begin position="446"/>
        <end position="501"/>
    </location>
</feature>
<dbReference type="InterPro" id="IPR051172">
    <property type="entry name" value="Chlamydia_OmcB"/>
</dbReference>
<name>A0ABT5MIT8_9BURK</name>